<evidence type="ECO:0000313" key="1">
    <source>
        <dbReference type="EMBL" id="MBY29928.1"/>
    </source>
</evidence>
<proteinExistence type="predicted"/>
<name>A0A2S2PKZ6_SCHGA</name>
<gene>
    <name evidence="1" type="ORF">g.54660</name>
</gene>
<reference evidence="1" key="1">
    <citation type="submission" date="2018-04" db="EMBL/GenBank/DDBJ databases">
        <title>Transcriptome of Schizaphis graminum biotype I.</title>
        <authorList>
            <person name="Scully E.D."/>
            <person name="Geib S.M."/>
            <person name="Palmer N.A."/>
            <person name="Koch K."/>
            <person name="Bradshaw J."/>
            <person name="Heng-Moss T."/>
            <person name="Sarath G."/>
        </authorList>
    </citation>
    <scope>NUCLEOTIDE SEQUENCE</scope>
</reference>
<accession>A0A2S2PKZ6</accession>
<dbReference type="AlphaFoldDB" id="A0A2S2PKZ6"/>
<organism evidence="1">
    <name type="scientific">Schizaphis graminum</name>
    <name type="common">Green bug aphid</name>
    <dbReference type="NCBI Taxonomy" id="13262"/>
    <lineage>
        <taxon>Eukaryota</taxon>
        <taxon>Metazoa</taxon>
        <taxon>Ecdysozoa</taxon>
        <taxon>Arthropoda</taxon>
        <taxon>Hexapoda</taxon>
        <taxon>Insecta</taxon>
        <taxon>Pterygota</taxon>
        <taxon>Neoptera</taxon>
        <taxon>Paraneoptera</taxon>
        <taxon>Hemiptera</taxon>
        <taxon>Sternorrhyncha</taxon>
        <taxon>Aphidomorpha</taxon>
        <taxon>Aphidoidea</taxon>
        <taxon>Aphididae</taxon>
        <taxon>Aphidini</taxon>
        <taxon>Schizaphis</taxon>
    </lineage>
</organism>
<protein>
    <submittedName>
        <fullName evidence="1">Uncharacterized protein</fullName>
    </submittedName>
</protein>
<sequence>MRRADCSANMFNFYVQRRQQRGNIKYLPEAGNIRYQDIYIFKCTIYVSISRETARNIRQSIIVFVKCTVNKYSLYAFYTVVKSTIKHNFPDYYTFYSYGKLFL</sequence>
<dbReference type="EMBL" id="GGMR01017309">
    <property type="protein sequence ID" value="MBY29928.1"/>
    <property type="molecule type" value="Transcribed_RNA"/>
</dbReference>